<accession>A0A1Y2EGJ6</accession>
<proteinExistence type="inferred from homology"/>
<comment type="caution">
    <text evidence="10">The sequence shown here is derived from an EMBL/GenBank/DDBJ whole genome shotgun (WGS) entry which is preliminary data.</text>
</comment>
<dbReference type="CDD" id="cd11059">
    <property type="entry name" value="CYP_fungal"/>
    <property type="match status" value="1"/>
</dbReference>
<dbReference type="Proteomes" id="UP000193689">
    <property type="component" value="Unassembled WGS sequence"/>
</dbReference>
<keyword evidence="3 7" id="KW-0349">Heme</keyword>
<evidence type="ECO:0000256" key="8">
    <source>
        <dbReference type="RuleBase" id="RU000461"/>
    </source>
</evidence>
<keyword evidence="9" id="KW-1133">Transmembrane helix</keyword>
<comment type="cofactor">
    <cofactor evidence="1 7">
        <name>heme</name>
        <dbReference type="ChEBI" id="CHEBI:30413"/>
    </cofactor>
</comment>
<dbReference type="InterPro" id="IPR002401">
    <property type="entry name" value="Cyt_P450_E_grp-I"/>
</dbReference>
<evidence type="ECO:0000256" key="4">
    <source>
        <dbReference type="ARBA" id="ARBA00022723"/>
    </source>
</evidence>
<dbReference type="PANTHER" id="PTHR24305:SF96">
    <property type="entry name" value="CYTOCHROME P450 MONOOXYGENASE STCB-RELATED"/>
    <property type="match status" value="1"/>
</dbReference>
<keyword evidence="5 8" id="KW-0560">Oxidoreductase</keyword>
<dbReference type="InParanoid" id="A0A1Y2EGJ6"/>
<dbReference type="PROSITE" id="PS00086">
    <property type="entry name" value="CYTOCHROME_P450"/>
    <property type="match status" value="1"/>
</dbReference>
<evidence type="ECO:0000256" key="7">
    <source>
        <dbReference type="PIRSR" id="PIRSR602401-1"/>
    </source>
</evidence>
<feature type="transmembrane region" description="Helical" evidence="9">
    <location>
        <begin position="12"/>
        <end position="29"/>
    </location>
</feature>
<dbReference type="AlphaFoldDB" id="A0A1Y2EGJ6"/>
<dbReference type="GeneID" id="63773392"/>
<gene>
    <name evidence="10" type="ORF">BCR38DRAFT_362250</name>
</gene>
<dbReference type="PANTHER" id="PTHR24305">
    <property type="entry name" value="CYTOCHROME P450"/>
    <property type="match status" value="1"/>
</dbReference>
<feature type="binding site" description="axial binding residue" evidence="7">
    <location>
        <position position="433"/>
    </location>
    <ligand>
        <name>heme</name>
        <dbReference type="ChEBI" id="CHEBI:30413"/>
    </ligand>
    <ligandPart>
        <name>Fe</name>
        <dbReference type="ChEBI" id="CHEBI:18248"/>
    </ligandPart>
</feature>
<dbReference type="GO" id="GO:0004497">
    <property type="term" value="F:monooxygenase activity"/>
    <property type="evidence" value="ECO:0007669"/>
    <property type="project" value="UniProtKB-KW"/>
</dbReference>
<protein>
    <submittedName>
        <fullName evidence="10">Cytochrome protein</fullName>
    </submittedName>
</protein>
<name>A0A1Y2EGJ6_9PEZI</name>
<dbReference type="Pfam" id="PF00067">
    <property type="entry name" value="p450"/>
    <property type="match status" value="1"/>
</dbReference>
<keyword evidence="9" id="KW-0812">Transmembrane</keyword>
<organism evidence="10 11">
    <name type="scientific">Pseudomassariella vexata</name>
    <dbReference type="NCBI Taxonomy" id="1141098"/>
    <lineage>
        <taxon>Eukaryota</taxon>
        <taxon>Fungi</taxon>
        <taxon>Dikarya</taxon>
        <taxon>Ascomycota</taxon>
        <taxon>Pezizomycotina</taxon>
        <taxon>Sordariomycetes</taxon>
        <taxon>Xylariomycetidae</taxon>
        <taxon>Amphisphaeriales</taxon>
        <taxon>Pseudomassariaceae</taxon>
        <taxon>Pseudomassariella</taxon>
    </lineage>
</organism>
<evidence type="ECO:0000256" key="5">
    <source>
        <dbReference type="ARBA" id="ARBA00023002"/>
    </source>
</evidence>
<dbReference type="PRINTS" id="PR00385">
    <property type="entry name" value="P450"/>
</dbReference>
<reference evidence="10 11" key="1">
    <citation type="submission" date="2016-07" db="EMBL/GenBank/DDBJ databases">
        <title>Pervasive Adenine N6-methylation of Active Genes in Fungi.</title>
        <authorList>
            <consortium name="DOE Joint Genome Institute"/>
            <person name="Mondo S.J."/>
            <person name="Dannebaum R.O."/>
            <person name="Kuo R.C."/>
            <person name="Labutti K."/>
            <person name="Haridas S."/>
            <person name="Kuo A."/>
            <person name="Salamov A."/>
            <person name="Ahrendt S.R."/>
            <person name="Lipzen A."/>
            <person name="Sullivan W."/>
            <person name="Andreopoulos W.B."/>
            <person name="Clum A."/>
            <person name="Lindquist E."/>
            <person name="Daum C."/>
            <person name="Ramamoorthy G.K."/>
            <person name="Gryganskyi A."/>
            <person name="Culley D."/>
            <person name="Magnuson J.K."/>
            <person name="James T.Y."/>
            <person name="O'Malley M.A."/>
            <person name="Stajich J.E."/>
            <person name="Spatafora J.W."/>
            <person name="Visel A."/>
            <person name="Grigoriev I.V."/>
        </authorList>
    </citation>
    <scope>NUCLEOTIDE SEQUENCE [LARGE SCALE GENOMIC DNA]</scope>
    <source>
        <strain evidence="10 11">CBS 129021</strain>
    </source>
</reference>
<dbReference type="InterPro" id="IPR036396">
    <property type="entry name" value="Cyt_P450_sf"/>
</dbReference>
<keyword evidence="8" id="KW-0503">Monooxygenase</keyword>
<dbReference type="GO" id="GO:0016705">
    <property type="term" value="F:oxidoreductase activity, acting on paired donors, with incorporation or reduction of molecular oxygen"/>
    <property type="evidence" value="ECO:0007669"/>
    <property type="project" value="InterPro"/>
</dbReference>
<keyword evidence="6 7" id="KW-0408">Iron</keyword>
<sequence length="490" mass="55577">MLDLDSPSVQFVGLVSIVGGLIVWAYTLLTNPLAKLPGPWYSIWTDTVLRYHILKGQRPTYVHSLHLKYGPIIRIGPTEASIQDLSSVKQIYRVKGEFLKSVFYQKFSPDRHNIFNTLDVNFHRRWRRLLSAPISETGLVAHQPVIEGKIRLAVQRMVEEMEKRGAADVFHWFMCMTTDIIGELSFGESFHMLETGSKTQYIRDLEQIAFASSIRATIPWIYKLAQWMPFRTPVLTDIAEQAKRTMSYAGQAIKQHYDLVDKQGEDAKPTLFSKLYKAGEDGLNFAEIRDNAASYIIAGSDTTTNTLTYLVWSVCKHPHVQRRLVDELSGLSDDDLEDQKLKNLPYLNQVIQESMRLYPAAPSGLPRAVPREGAEMGGYFIPGGHTVSVQAYSMHRDAAVYPEPLVFDPSRWEEPTQAMKDSFVPFGGGSRICLGLHLARIELRLATARFFRTFPNAKMSNLEGFSDEDMKPAMFFLLTPKTRRCLVEAS</sequence>
<keyword evidence="9" id="KW-0472">Membrane</keyword>
<dbReference type="Gene3D" id="1.10.630.10">
    <property type="entry name" value="Cytochrome P450"/>
    <property type="match status" value="1"/>
</dbReference>
<dbReference type="InterPro" id="IPR001128">
    <property type="entry name" value="Cyt_P450"/>
</dbReference>
<dbReference type="GO" id="GO:0020037">
    <property type="term" value="F:heme binding"/>
    <property type="evidence" value="ECO:0007669"/>
    <property type="project" value="InterPro"/>
</dbReference>
<comment type="similarity">
    <text evidence="2 8">Belongs to the cytochrome P450 family.</text>
</comment>
<dbReference type="RefSeq" id="XP_040720374.1">
    <property type="nucleotide sequence ID" value="XM_040857180.1"/>
</dbReference>
<dbReference type="EMBL" id="MCFJ01000002">
    <property type="protein sequence ID" value="ORY70424.1"/>
    <property type="molecule type" value="Genomic_DNA"/>
</dbReference>
<dbReference type="SUPFAM" id="SSF48264">
    <property type="entry name" value="Cytochrome P450"/>
    <property type="match status" value="1"/>
</dbReference>
<evidence type="ECO:0000256" key="6">
    <source>
        <dbReference type="ARBA" id="ARBA00023004"/>
    </source>
</evidence>
<evidence type="ECO:0000313" key="11">
    <source>
        <dbReference type="Proteomes" id="UP000193689"/>
    </source>
</evidence>
<dbReference type="InterPro" id="IPR050121">
    <property type="entry name" value="Cytochrome_P450_monoxygenase"/>
</dbReference>
<dbReference type="PRINTS" id="PR00463">
    <property type="entry name" value="EP450I"/>
</dbReference>
<dbReference type="InterPro" id="IPR017972">
    <property type="entry name" value="Cyt_P450_CS"/>
</dbReference>
<evidence type="ECO:0000256" key="9">
    <source>
        <dbReference type="SAM" id="Phobius"/>
    </source>
</evidence>
<evidence type="ECO:0000313" key="10">
    <source>
        <dbReference type="EMBL" id="ORY70424.1"/>
    </source>
</evidence>
<keyword evidence="4 7" id="KW-0479">Metal-binding</keyword>
<dbReference type="STRING" id="1141098.A0A1Y2EGJ6"/>
<evidence type="ECO:0000256" key="3">
    <source>
        <dbReference type="ARBA" id="ARBA00022617"/>
    </source>
</evidence>
<keyword evidence="11" id="KW-1185">Reference proteome</keyword>
<dbReference type="OrthoDB" id="1470350at2759"/>
<evidence type="ECO:0000256" key="2">
    <source>
        <dbReference type="ARBA" id="ARBA00010617"/>
    </source>
</evidence>
<dbReference type="GO" id="GO:0005506">
    <property type="term" value="F:iron ion binding"/>
    <property type="evidence" value="ECO:0007669"/>
    <property type="project" value="InterPro"/>
</dbReference>
<evidence type="ECO:0000256" key="1">
    <source>
        <dbReference type="ARBA" id="ARBA00001971"/>
    </source>
</evidence>